<feature type="compositionally biased region" description="Basic and acidic residues" evidence="1">
    <location>
        <begin position="187"/>
        <end position="197"/>
    </location>
</feature>
<evidence type="ECO:0000256" key="1">
    <source>
        <dbReference type="SAM" id="MobiDB-lite"/>
    </source>
</evidence>
<comment type="caution">
    <text evidence="3">The sequence shown here is derived from an EMBL/GenBank/DDBJ whole genome shotgun (WGS) entry which is preliminary data.</text>
</comment>
<reference evidence="3" key="1">
    <citation type="journal article" date="2021" name="Nat. Commun.">
        <title>Genetic determinants of endophytism in the Arabidopsis root mycobiome.</title>
        <authorList>
            <person name="Mesny F."/>
            <person name="Miyauchi S."/>
            <person name="Thiergart T."/>
            <person name="Pickel B."/>
            <person name="Atanasova L."/>
            <person name="Karlsson M."/>
            <person name="Huettel B."/>
            <person name="Barry K.W."/>
            <person name="Haridas S."/>
            <person name="Chen C."/>
            <person name="Bauer D."/>
            <person name="Andreopoulos W."/>
            <person name="Pangilinan J."/>
            <person name="LaButti K."/>
            <person name="Riley R."/>
            <person name="Lipzen A."/>
            <person name="Clum A."/>
            <person name="Drula E."/>
            <person name="Henrissat B."/>
            <person name="Kohler A."/>
            <person name="Grigoriev I.V."/>
            <person name="Martin F.M."/>
            <person name="Hacquard S."/>
        </authorList>
    </citation>
    <scope>NUCLEOTIDE SEQUENCE</scope>
    <source>
        <strain evidence="3">MPI-CAGE-AT-0147</strain>
    </source>
</reference>
<proteinExistence type="predicted"/>
<accession>A0A9P9J4G3</accession>
<feature type="compositionally biased region" description="Acidic residues" evidence="1">
    <location>
        <begin position="176"/>
        <end position="186"/>
    </location>
</feature>
<feature type="region of interest" description="Disordered" evidence="1">
    <location>
        <begin position="118"/>
        <end position="236"/>
    </location>
</feature>
<protein>
    <recommendedName>
        <fullName evidence="2">N-acetyltransferase ESCO zinc-finger domain-containing protein</fullName>
    </recommendedName>
</protein>
<dbReference type="InterPro" id="IPR028005">
    <property type="entry name" value="AcTrfase_ESCO_Znf_dom"/>
</dbReference>
<gene>
    <name evidence="3" type="ORF">EDB81DRAFT_796056</name>
</gene>
<keyword evidence="4" id="KW-1185">Reference proteome</keyword>
<evidence type="ECO:0000259" key="2">
    <source>
        <dbReference type="Pfam" id="PF13878"/>
    </source>
</evidence>
<evidence type="ECO:0000313" key="3">
    <source>
        <dbReference type="EMBL" id="KAH7143639.1"/>
    </source>
</evidence>
<dbReference type="Proteomes" id="UP000738349">
    <property type="component" value="Unassembled WGS sequence"/>
</dbReference>
<evidence type="ECO:0000313" key="4">
    <source>
        <dbReference type="Proteomes" id="UP000738349"/>
    </source>
</evidence>
<name>A0A9P9J4G3_9HYPO</name>
<feature type="region of interest" description="Disordered" evidence="1">
    <location>
        <begin position="1"/>
        <end position="59"/>
    </location>
</feature>
<dbReference type="EMBL" id="JAGMUV010000009">
    <property type="protein sequence ID" value="KAH7143639.1"/>
    <property type="molecule type" value="Genomic_DNA"/>
</dbReference>
<organism evidence="3 4">
    <name type="scientific">Dactylonectria macrodidyma</name>
    <dbReference type="NCBI Taxonomy" id="307937"/>
    <lineage>
        <taxon>Eukaryota</taxon>
        <taxon>Fungi</taxon>
        <taxon>Dikarya</taxon>
        <taxon>Ascomycota</taxon>
        <taxon>Pezizomycotina</taxon>
        <taxon>Sordariomycetes</taxon>
        <taxon>Hypocreomycetidae</taxon>
        <taxon>Hypocreales</taxon>
        <taxon>Nectriaceae</taxon>
        <taxon>Dactylonectria</taxon>
    </lineage>
</organism>
<dbReference type="AlphaFoldDB" id="A0A9P9J4G3"/>
<dbReference type="Pfam" id="PF13878">
    <property type="entry name" value="zf-C2H2_3"/>
    <property type="match status" value="1"/>
</dbReference>
<dbReference type="OrthoDB" id="19981at2759"/>
<sequence>MSNQAWQLIDRPVTKSTMAQAGPGSRPRTRGKPLRTYGKRAAATDTRDEAALKRRRTPDIESALECETLKTAKADGPPTTKVSVATDEHAIATATTAKKPQANIEKGSIMNFFKPVPQHVSPVSIPQSEEVESNPTPSSPLPPSPPQPSKLERRKPRFLKFRGSSLPLMDTKKLEDDDENGSETDDKESGGRSNREIRKLRRGDSGPPLWNRHQSPRNEGSDVERSKRLKAKPSPTVQTTLNISCQAAFSECKVCNTVWNPLHPDDVKFHKKQHAAMLRAKRKLQESEL</sequence>
<feature type="compositionally biased region" description="Pro residues" evidence="1">
    <location>
        <begin position="137"/>
        <end position="148"/>
    </location>
</feature>
<feature type="domain" description="N-acetyltransferase ESCO zinc-finger" evidence="2">
    <location>
        <begin position="238"/>
        <end position="275"/>
    </location>
</feature>